<proteinExistence type="predicted"/>
<evidence type="ECO:0000313" key="3">
    <source>
        <dbReference type="Proteomes" id="UP000008311"/>
    </source>
</evidence>
<dbReference type="EMBL" id="EQ991485">
    <property type="protein sequence ID" value="EEF22693.1"/>
    <property type="molecule type" value="Genomic_DNA"/>
</dbReference>
<keyword evidence="3" id="KW-1185">Reference proteome</keyword>
<accession>B9TN70</accession>
<feature type="compositionally biased region" description="Basic and acidic residues" evidence="1">
    <location>
        <begin position="1"/>
        <end position="14"/>
    </location>
</feature>
<evidence type="ECO:0000256" key="1">
    <source>
        <dbReference type="SAM" id="MobiDB-lite"/>
    </source>
</evidence>
<dbReference type="Proteomes" id="UP000008311">
    <property type="component" value="Unassembled WGS sequence"/>
</dbReference>
<sequence length="50" mass="5750">MRTIEHPRECEAAKHPSKRQSISPTDLVANEAVRKITKVADHVRQDEDQQ</sequence>
<organism evidence="2 3">
    <name type="scientific">Ricinus communis</name>
    <name type="common">Castor bean</name>
    <dbReference type="NCBI Taxonomy" id="3988"/>
    <lineage>
        <taxon>Eukaryota</taxon>
        <taxon>Viridiplantae</taxon>
        <taxon>Streptophyta</taxon>
        <taxon>Embryophyta</taxon>
        <taxon>Tracheophyta</taxon>
        <taxon>Spermatophyta</taxon>
        <taxon>Magnoliopsida</taxon>
        <taxon>eudicotyledons</taxon>
        <taxon>Gunneridae</taxon>
        <taxon>Pentapetalae</taxon>
        <taxon>rosids</taxon>
        <taxon>fabids</taxon>
        <taxon>Malpighiales</taxon>
        <taxon>Euphorbiaceae</taxon>
        <taxon>Acalyphoideae</taxon>
        <taxon>Acalypheae</taxon>
        <taxon>Ricinus</taxon>
    </lineage>
</organism>
<gene>
    <name evidence="2" type="ORF">RCOM_2078580</name>
</gene>
<name>B9TN70_RICCO</name>
<protein>
    <submittedName>
        <fullName evidence="2">Uncharacterized protein</fullName>
    </submittedName>
</protein>
<dbReference type="AlphaFoldDB" id="B9TN70"/>
<evidence type="ECO:0000313" key="2">
    <source>
        <dbReference type="EMBL" id="EEF22693.1"/>
    </source>
</evidence>
<feature type="region of interest" description="Disordered" evidence="1">
    <location>
        <begin position="1"/>
        <end position="26"/>
    </location>
</feature>
<dbReference type="InParanoid" id="B9TN70"/>
<reference evidence="3" key="1">
    <citation type="journal article" date="2010" name="Nat. Biotechnol.">
        <title>Draft genome sequence of the oilseed species Ricinus communis.</title>
        <authorList>
            <person name="Chan A.P."/>
            <person name="Crabtree J."/>
            <person name="Zhao Q."/>
            <person name="Lorenzi H."/>
            <person name="Orvis J."/>
            <person name="Puiu D."/>
            <person name="Melake-Berhan A."/>
            <person name="Jones K.M."/>
            <person name="Redman J."/>
            <person name="Chen G."/>
            <person name="Cahoon E.B."/>
            <person name="Gedil M."/>
            <person name="Stanke M."/>
            <person name="Haas B.J."/>
            <person name="Wortman J.R."/>
            <person name="Fraser-Liggett C.M."/>
            <person name="Ravel J."/>
            <person name="Rabinowicz P.D."/>
        </authorList>
    </citation>
    <scope>NUCLEOTIDE SEQUENCE [LARGE SCALE GENOMIC DNA]</scope>
    <source>
        <strain evidence="3">cv. Hale</strain>
    </source>
</reference>